<dbReference type="RefSeq" id="WP_119731215.1">
    <property type="nucleotide sequence ID" value="NZ_JACJII010000001.1"/>
</dbReference>
<keyword evidence="3 6" id="KW-0812">Transmembrane</keyword>
<evidence type="ECO:0000313" key="8">
    <source>
        <dbReference type="Proteomes" id="UP000539313"/>
    </source>
</evidence>
<organism evidence="7 8">
    <name type="scientific">Thermomonospora cellulosilytica</name>
    <dbReference type="NCBI Taxonomy" id="1411118"/>
    <lineage>
        <taxon>Bacteria</taxon>
        <taxon>Bacillati</taxon>
        <taxon>Actinomycetota</taxon>
        <taxon>Actinomycetes</taxon>
        <taxon>Streptosporangiales</taxon>
        <taxon>Thermomonosporaceae</taxon>
        <taxon>Thermomonospora</taxon>
    </lineage>
</organism>
<dbReference type="GO" id="GO:0005886">
    <property type="term" value="C:plasma membrane"/>
    <property type="evidence" value="ECO:0007669"/>
    <property type="project" value="UniProtKB-SubCell"/>
</dbReference>
<evidence type="ECO:0000256" key="3">
    <source>
        <dbReference type="ARBA" id="ARBA00022692"/>
    </source>
</evidence>
<keyword evidence="5 6" id="KW-0472">Membrane</keyword>
<keyword evidence="8" id="KW-1185">Reference proteome</keyword>
<dbReference type="GO" id="GO:0015171">
    <property type="term" value="F:amino acid transmembrane transporter activity"/>
    <property type="evidence" value="ECO:0007669"/>
    <property type="project" value="TreeGrafter"/>
</dbReference>
<dbReference type="Pfam" id="PF01810">
    <property type="entry name" value="LysE"/>
    <property type="match status" value="1"/>
</dbReference>
<dbReference type="AlphaFoldDB" id="A0A7W3MZ54"/>
<keyword evidence="4 6" id="KW-1133">Transmembrane helix</keyword>
<dbReference type="InterPro" id="IPR001123">
    <property type="entry name" value="LeuE-type"/>
</dbReference>
<feature type="transmembrane region" description="Helical" evidence="6">
    <location>
        <begin position="41"/>
        <end position="67"/>
    </location>
</feature>
<dbReference type="PANTHER" id="PTHR30086">
    <property type="entry name" value="ARGININE EXPORTER PROTEIN ARGO"/>
    <property type="match status" value="1"/>
</dbReference>
<evidence type="ECO:0000256" key="5">
    <source>
        <dbReference type="ARBA" id="ARBA00023136"/>
    </source>
</evidence>
<proteinExistence type="predicted"/>
<dbReference type="PANTHER" id="PTHR30086:SF20">
    <property type="entry name" value="ARGININE EXPORTER PROTEIN ARGO-RELATED"/>
    <property type="match status" value="1"/>
</dbReference>
<feature type="transmembrane region" description="Helical" evidence="6">
    <location>
        <begin position="74"/>
        <end position="95"/>
    </location>
</feature>
<sequence length="210" mass="21414">MDSMQLAAFAGVVALAAMSPGPDFAITVRNAAVSGRRMGVMTALGIAAGVMVWSLCAALGIAALLAASATAYTVVKLVGAAYLLYVGARAVWAALRGEYAAAADHGDGADPAPRSWTGFRQGLLTNVLNPKAAVFFVALMPQFLPGSAGVADTLLLSVVAAAISAVWFSVVSAVVGALRRVFARPAVRRRMDAVTGTVLVGLGLRLAAER</sequence>
<comment type="caution">
    <text evidence="7">The sequence shown here is derived from an EMBL/GenBank/DDBJ whole genome shotgun (WGS) entry which is preliminary data.</text>
</comment>
<evidence type="ECO:0000256" key="4">
    <source>
        <dbReference type="ARBA" id="ARBA00022989"/>
    </source>
</evidence>
<dbReference type="EMBL" id="JACJII010000001">
    <property type="protein sequence ID" value="MBA9004572.1"/>
    <property type="molecule type" value="Genomic_DNA"/>
</dbReference>
<comment type="subcellular location">
    <subcellularLocation>
        <location evidence="1">Cell membrane</location>
        <topology evidence="1">Multi-pass membrane protein</topology>
    </subcellularLocation>
</comment>
<feature type="transmembrane region" description="Helical" evidence="6">
    <location>
        <begin position="154"/>
        <end position="178"/>
    </location>
</feature>
<protein>
    <submittedName>
        <fullName evidence="7">RhtB (Resistance to homoserine/threonine) family protein</fullName>
    </submittedName>
</protein>
<gene>
    <name evidence="7" type="ORF">HNR21_003454</name>
</gene>
<keyword evidence="2" id="KW-1003">Cell membrane</keyword>
<reference evidence="7 8" key="1">
    <citation type="submission" date="2020-08" db="EMBL/GenBank/DDBJ databases">
        <title>Sequencing the genomes of 1000 actinobacteria strains.</title>
        <authorList>
            <person name="Klenk H.-P."/>
        </authorList>
    </citation>
    <scope>NUCLEOTIDE SEQUENCE [LARGE SCALE GENOMIC DNA]</scope>
    <source>
        <strain evidence="7 8">DSM 45823</strain>
    </source>
</reference>
<evidence type="ECO:0000256" key="2">
    <source>
        <dbReference type="ARBA" id="ARBA00022475"/>
    </source>
</evidence>
<evidence type="ECO:0000256" key="1">
    <source>
        <dbReference type="ARBA" id="ARBA00004651"/>
    </source>
</evidence>
<evidence type="ECO:0000256" key="6">
    <source>
        <dbReference type="SAM" id="Phobius"/>
    </source>
</evidence>
<dbReference type="Proteomes" id="UP000539313">
    <property type="component" value="Unassembled WGS sequence"/>
</dbReference>
<dbReference type="PIRSF" id="PIRSF006324">
    <property type="entry name" value="LeuE"/>
    <property type="match status" value="1"/>
</dbReference>
<accession>A0A7W3MZ54</accession>
<evidence type="ECO:0000313" key="7">
    <source>
        <dbReference type="EMBL" id="MBA9004572.1"/>
    </source>
</evidence>
<name>A0A7W3MZ54_9ACTN</name>